<keyword evidence="3" id="KW-1185">Reference proteome</keyword>
<dbReference type="Pfam" id="PF12770">
    <property type="entry name" value="CHAT"/>
    <property type="match status" value="1"/>
</dbReference>
<dbReference type="InterPro" id="IPR011990">
    <property type="entry name" value="TPR-like_helical_dom_sf"/>
</dbReference>
<organism evidence="2 3">
    <name type="scientific">Discina gigas</name>
    <dbReference type="NCBI Taxonomy" id="1032678"/>
    <lineage>
        <taxon>Eukaryota</taxon>
        <taxon>Fungi</taxon>
        <taxon>Dikarya</taxon>
        <taxon>Ascomycota</taxon>
        <taxon>Pezizomycotina</taxon>
        <taxon>Pezizomycetes</taxon>
        <taxon>Pezizales</taxon>
        <taxon>Discinaceae</taxon>
        <taxon>Discina</taxon>
    </lineage>
</organism>
<dbReference type="PANTHER" id="PTHR19959:SF119">
    <property type="entry name" value="FUNGAL LIPASE-LIKE DOMAIN-CONTAINING PROTEIN"/>
    <property type="match status" value="1"/>
</dbReference>
<dbReference type="Gene3D" id="1.25.40.10">
    <property type="entry name" value="Tetratricopeptide repeat domain"/>
    <property type="match status" value="3"/>
</dbReference>
<sequence>MTDCAGYFERLQALHDEFSLSGDPCYLTTATSLTEAMIATNPPDDYQAVLQLVLSGLIDGGSINIVLDYTEHGVLSPLFGDHCDRSGRLSTLSVLFHTRFQQAGVIDDLQKAIQLVEQAIAGTPHDHPNRAERLNGLGLYHSTRFEWLGDIDDLNIAIRANEQAVAATAPEPDILADILDDLSNQLHGRFELLGSLDDLESAVRAGEEAVAVAPLGHPERCGKLTTLGKVLHSRFQRLGAMEDLERAIELGEKALTETPAEDPGRVGRVNNLACYFSTRFDHLGESKDLQKAVLACEEAVECTAQDDPARGNRLCNLSNILHSRFLRLGDLDDIEKAIEASVEAVAVTPEESPDLAGALIVLSMMLNCRFGRLGAVEDLERAISASEEGVAATPMDDQDWFARADMLSNNYHTRFELLGSLEDLEKAIDAGEKALAAAPVDHPDRAIVLSNVGFYLSSRFQRLGALEDIDNAIQASRDVVVATPENHPDRAHRLSNLGQWLETRFGRNGSLEDLENAIQASEEGIAVAAPDHPGRVVGLSNLSNIFLSRFQRLGAMDDLEKAIGLNRDAVAAIAQDHPDRVAMLSNLGIKLHRKFERSGALDDLEHAIEATKEAVASTTLEHPFRTTMLDNLSQLFHSRFRRLGAMDDLAKAVQASEEAVATTPADHPQRATMLKDLSNWYHSRYSSLGELGDLEKGIEASEEAITATPLDHADFANRLFLLALLLRSRFKRLGDATDSYRCLNLCIDAWSCRIAAPQIRIRAVCLAAGQLAGVGMWKELSPLLEDAVKLLPSVSPQYLGRGDHEHILSEFSDLTGIAISAALQVGSEPYHCLSLLEIGRGIIMGFAIDCRSDLSELKAKNPDDFETLSRLRAEIDSPMVRETKHTPDDDRRRRRVQAFEEIDQTLVHIRQIPGFERFQLPPSSEELTAMATEGPIVIFNCTTVRSDAIIVTSVVKALMLPNMVFPEVRERMGQLARVVRGKRSTYASRNREMEEVLIWLWKVAVEPVFQELGFEAVKDSRKLPRVWWIGVGPLARAPFHAAGHHYPHSTSNTISCAISSYIPTIKALSYARQKKLELRGPDSRLLLVSMPTTPDTPAMPEIFARPGIPAIPGTPPIPATSTTPAIPRTHGIPAVYSTIGTPGAPAIRWKSLQNATTEVNEIVSAVKRGSSVSTTELHSPTAAEVIEALPTHNAIHFACHGVSDGQNPSNSHLLLYGNSGPAKLTVGMISNMNIDIAQVAYLSACSTADNASTALADESIHIASGFQLAGFSHVLATLWESNDGACREVAGEFYRLLYREGGEQDHRAVGSAFHFAVDRLRIEMLRQPIMWASFIHTGA</sequence>
<gene>
    <name evidence="2" type="ORF">Q9L58_006661</name>
</gene>
<dbReference type="SUPFAM" id="SSF48452">
    <property type="entry name" value="TPR-like"/>
    <property type="match status" value="2"/>
</dbReference>
<comment type="caution">
    <text evidence="2">The sequence shown here is derived from an EMBL/GenBank/DDBJ whole genome shotgun (WGS) entry which is preliminary data.</text>
</comment>
<evidence type="ECO:0000259" key="1">
    <source>
        <dbReference type="Pfam" id="PF12770"/>
    </source>
</evidence>
<proteinExistence type="predicted"/>
<accession>A0ABR3GEX3</accession>
<name>A0ABR3GEX3_9PEZI</name>
<dbReference type="EMBL" id="JBBBZM010000095">
    <property type="protein sequence ID" value="KAL0634413.1"/>
    <property type="molecule type" value="Genomic_DNA"/>
</dbReference>
<evidence type="ECO:0000313" key="3">
    <source>
        <dbReference type="Proteomes" id="UP001447188"/>
    </source>
</evidence>
<evidence type="ECO:0000313" key="2">
    <source>
        <dbReference type="EMBL" id="KAL0634413.1"/>
    </source>
</evidence>
<feature type="domain" description="CHAT" evidence="1">
    <location>
        <begin position="996"/>
        <end position="1338"/>
    </location>
</feature>
<dbReference type="InterPro" id="IPR024983">
    <property type="entry name" value="CHAT_dom"/>
</dbReference>
<reference evidence="2 3" key="1">
    <citation type="submission" date="2024-02" db="EMBL/GenBank/DDBJ databases">
        <title>Discinaceae phylogenomics.</title>
        <authorList>
            <person name="Dirks A.C."/>
            <person name="James T.Y."/>
        </authorList>
    </citation>
    <scope>NUCLEOTIDE SEQUENCE [LARGE SCALE GENOMIC DNA]</scope>
    <source>
        <strain evidence="2 3">ACD0624</strain>
    </source>
</reference>
<dbReference type="PANTHER" id="PTHR19959">
    <property type="entry name" value="KINESIN LIGHT CHAIN"/>
    <property type="match status" value="1"/>
</dbReference>
<protein>
    <recommendedName>
        <fullName evidence="1">CHAT domain-containing protein</fullName>
    </recommendedName>
</protein>
<dbReference type="Proteomes" id="UP001447188">
    <property type="component" value="Unassembled WGS sequence"/>
</dbReference>